<gene>
    <name evidence="2" type="ORF">A2140_01555</name>
</gene>
<comment type="caution">
    <text evidence="2">The sequence shown here is derived from an EMBL/GenBank/DDBJ whole genome shotgun (WGS) entry which is preliminary data.</text>
</comment>
<dbReference type="SUPFAM" id="SSF88723">
    <property type="entry name" value="PIN domain-like"/>
    <property type="match status" value="1"/>
</dbReference>
<dbReference type="InterPro" id="IPR002716">
    <property type="entry name" value="PIN_dom"/>
</dbReference>
<dbReference type="SMART" id="SM00670">
    <property type="entry name" value="PINc"/>
    <property type="match status" value="1"/>
</dbReference>
<dbReference type="Proteomes" id="UP000178379">
    <property type="component" value="Unassembled WGS sequence"/>
</dbReference>
<accession>A0A1F6SYF7</accession>
<protein>
    <submittedName>
        <fullName evidence="2">Putative toxin-antitoxin system toxin component, PIN family</fullName>
    </submittedName>
</protein>
<feature type="domain" description="PIN" evidence="1">
    <location>
        <begin position="1"/>
        <end position="117"/>
    </location>
</feature>
<dbReference type="NCBIfam" id="TIGR00305">
    <property type="entry name" value="putative toxin-antitoxin system toxin component, PIN family"/>
    <property type="match status" value="1"/>
</dbReference>
<dbReference type="PANTHER" id="PTHR34610:SF3">
    <property type="entry name" value="SSL7007 PROTEIN"/>
    <property type="match status" value="1"/>
</dbReference>
<dbReference type="InterPro" id="IPR029060">
    <property type="entry name" value="PIN-like_dom_sf"/>
</dbReference>
<evidence type="ECO:0000259" key="1">
    <source>
        <dbReference type="SMART" id="SM00670"/>
    </source>
</evidence>
<evidence type="ECO:0000313" key="2">
    <source>
        <dbReference type="EMBL" id="OGI37981.1"/>
    </source>
</evidence>
<dbReference type="PANTHER" id="PTHR34610">
    <property type="entry name" value="SSL7007 PROTEIN"/>
    <property type="match status" value="1"/>
</dbReference>
<proteinExistence type="predicted"/>
<dbReference type="Pfam" id="PF13470">
    <property type="entry name" value="PIN_3"/>
    <property type="match status" value="1"/>
</dbReference>
<sequence>MRLVLDTNCVVSAFLWGGTPRQIIDAAVEGQCQLFTSGALLAELEEVLARGKFRPRFLSAQTSVAQILAEYTGQVTVVHAASISPTITADPDDDQVLACAVTAQADLIVSGDRHLLDLKQYRDIPVATPAEALRRISAA</sequence>
<name>A0A1F6SYF7_9PROT</name>
<dbReference type="AlphaFoldDB" id="A0A1F6SYF7"/>
<evidence type="ECO:0000313" key="3">
    <source>
        <dbReference type="Proteomes" id="UP000178379"/>
    </source>
</evidence>
<dbReference type="InterPro" id="IPR002850">
    <property type="entry name" value="PIN_toxin-like"/>
</dbReference>
<dbReference type="EMBL" id="MFSQ01000133">
    <property type="protein sequence ID" value="OGI37981.1"/>
    <property type="molecule type" value="Genomic_DNA"/>
</dbReference>
<reference evidence="2 3" key="1">
    <citation type="journal article" date="2016" name="Nat. Commun.">
        <title>Thousands of microbial genomes shed light on interconnected biogeochemical processes in an aquifer system.</title>
        <authorList>
            <person name="Anantharaman K."/>
            <person name="Brown C.T."/>
            <person name="Hug L.A."/>
            <person name="Sharon I."/>
            <person name="Castelle C.J."/>
            <person name="Probst A.J."/>
            <person name="Thomas B.C."/>
            <person name="Singh A."/>
            <person name="Wilkins M.J."/>
            <person name="Karaoz U."/>
            <person name="Brodie E.L."/>
            <person name="Williams K.H."/>
            <person name="Hubbard S.S."/>
            <person name="Banfield J.F."/>
        </authorList>
    </citation>
    <scope>NUCLEOTIDE SEQUENCE [LARGE SCALE GENOMIC DNA]</scope>
</reference>
<organism evidence="2 3">
    <name type="scientific">Candidatus Muproteobacteria bacterium RBG_16_62_13</name>
    <dbReference type="NCBI Taxonomy" id="1817756"/>
    <lineage>
        <taxon>Bacteria</taxon>
        <taxon>Pseudomonadati</taxon>
        <taxon>Pseudomonadota</taxon>
        <taxon>Candidatus Muproteobacteria</taxon>
    </lineage>
</organism>
<dbReference type="STRING" id="1817756.A2140_01555"/>